<evidence type="ECO:0000313" key="2">
    <source>
        <dbReference type="EMBL" id="KOM36963.1"/>
    </source>
</evidence>
<organism evidence="2 3">
    <name type="scientific">Phaseolus angularis</name>
    <name type="common">Azuki bean</name>
    <name type="synonym">Vigna angularis</name>
    <dbReference type="NCBI Taxonomy" id="3914"/>
    <lineage>
        <taxon>Eukaryota</taxon>
        <taxon>Viridiplantae</taxon>
        <taxon>Streptophyta</taxon>
        <taxon>Embryophyta</taxon>
        <taxon>Tracheophyta</taxon>
        <taxon>Spermatophyta</taxon>
        <taxon>Magnoliopsida</taxon>
        <taxon>eudicotyledons</taxon>
        <taxon>Gunneridae</taxon>
        <taxon>Pentapetalae</taxon>
        <taxon>rosids</taxon>
        <taxon>fabids</taxon>
        <taxon>Fabales</taxon>
        <taxon>Fabaceae</taxon>
        <taxon>Papilionoideae</taxon>
        <taxon>50 kb inversion clade</taxon>
        <taxon>NPAAA clade</taxon>
        <taxon>indigoferoid/millettioid clade</taxon>
        <taxon>Phaseoleae</taxon>
        <taxon>Vigna</taxon>
    </lineage>
</organism>
<proteinExistence type="predicted"/>
<protein>
    <submittedName>
        <fullName evidence="2">Uncharacterized protein</fullName>
    </submittedName>
</protein>
<feature type="region of interest" description="Disordered" evidence="1">
    <location>
        <begin position="48"/>
        <end position="68"/>
    </location>
</feature>
<accession>A0A0L9U2D1</accession>
<name>A0A0L9U2D1_PHAAN</name>
<dbReference type="EMBL" id="CM003373">
    <property type="protein sequence ID" value="KOM36963.1"/>
    <property type="molecule type" value="Genomic_DNA"/>
</dbReference>
<sequence length="85" mass="9225">MEDNPSKTNLIEVKANFGSRAAFLTALLSLSTSHFSLLSLHSPLSPERLDLRGASATTPSEESEIREEPLPQRAFGASEICVKLL</sequence>
<evidence type="ECO:0000313" key="3">
    <source>
        <dbReference type="Proteomes" id="UP000053144"/>
    </source>
</evidence>
<reference evidence="3" key="1">
    <citation type="journal article" date="2015" name="Proc. Natl. Acad. Sci. U.S.A.">
        <title>Genome sequencing of adzuki bean (Vigna angularis) provides insight into high starch and low fat accumulation and domestication.</title>
        <authorList>
            <person name="Yang K."/>
            <person name="Tian Z."/>
            <person name="Chen C."/>
            <person name="Luo L."/>
            <person name="Zhao B."/>
            <person name="Wang Z."/>
            <person name="Yu L."/>
            <person name="Li Y."/>
            <person name="Sun Y."/>
            <person name="Li W."/>
            <person name="Chen Y."/>
            <person name="Li Y."/>
            <person name="Zhang Y."/>
            <person name="Ai D."/>
            <person name="Zhao J."/>
            <person name="Shang C."/>
            <person name="Ma Y."/>
            <person name="Wu B."/>
            <person name="Wang M."/>
            <person name="Gao L."/>
            <person name="Sun D."/>
            <person name="Zhang P."/>
            <person name="Guo F."/>
            <person name="Wang W."/>
            <person name="Li Y."/>
            <person name="Wang J."/>
            <person name="Varshney R.K."/>
            <person name="Wang J."/>
            <person name="Ling H.Q."/>
            <person name="Wan P."/>
        </authorList>
    </citation>
    <scope>NUCLEOTIDE SEQUENCE</scope>
    <source>
        <strain evidence="3">cv. Jingnong 6</strain>
    </source>
</reference>
<dbReference type="Proteomes" id="UP000053144">
    <property type="component" value="Chromosome 3"/>
</dbReference>
<dbReference type="Gramene" id="KOM36963">
    <property type="protein sequence ID" value="KOM36963"/>
    <property type="gene ID" value="LR48_Vigan03g034400"/>
</dbReference>
<dbReference type="AlphaFoldDB" id="A0A0L9U2D1"/>
<evidence type="ECO:0000256" key="1">
    <source>
        <dbReference type="SAM" id="MobiDB-lite"/>
    </source>
</evidence>
<gene>
    <name evidence="2" type="ORF">LR48_Vigan03g034400</name>
</gene>